<gene>
    <name evidence="6" type="primary">hslO</name>
    <name evidence="7" type="ORF">HNQ37_000275</name>
</gene>
<comment type="function">
    <text evidence="6">Redox regulated molecular chaperone. Protects both thermally unfolding and oxidatively damaged proteins from irreversible aggregation. Plays an important role in the bacterial defense system toward oxidative stress.</text>
</comment>
<sequence length="288" mass="31396">MDKIIKSISLNGHFRAFALDSKRTVTEAQERHHSLSSSTTALGRTLIAAQILGALEKGDAKITVKVIGDGPMGAILAVSDASGNVKGYVQNPDLDYRRTSTGEVLVGELIGNGFLIIIKDMGLRTSYTGQVDLISAEIGEDLAWYFLQSEQTPSSVGVNVVLEENSDKVKSASGFLLQALPEATDEEISLMEKQIKAMPALSALSINEILPNIYGGMDYKILEESSLAFKCDCSKTRFREGIRSLGSAEITSMIEEDHYAEVICQFCGRDYHFSEAELNELILDSTEK</sequence>
<dbReference type="PIRSF" id="PIRSF005261">
    <property type="entry name" value="Heat_shock_Hsp33"/>
    <property type="match status" value="1"/>
</dbReference>
<accession>A0A841C4R0</accession>
<comment type="caution">
    <text evidence="7">The sequence shown here is derived from an EMBL/GenBank/DDBJ whole genome shotgun (WGS) entry which is preliminary data.</text>
</comment>
<keyword evidence="4 6" id="KW-0143">Chaperone</keyword>
<dbReference type="Gene3D" id="3.55.30.10">
    <property type="entry name" value="Hsp33 domain"/>
    <property type="match status" value="1"/>
</dbReference>
<dbReference type="PANTHER" id="PTHR30111:SF1">
    <property type="entry name" value="33 KDA CHAPERONIN"/>
    <property type="match status" value="1"/>
</dbReference>
<dbReference type="SUPFAM" id="SSF118352">
    <property type="entry name" value="HSP33 redox switch-like"/>
    <property type="match status" value="1"/>
</dbReference>
<dbReference type="GO" id="GO:0042026">
    <property type="term" value="P:protein refolding"/>
    <property type="evidence" value="ECO:0007669"/>
    <property type="project" value="TreeGrafter"/>
</dbReference>
<dbReference type="RefSeq" id="WP_183538563.1">
    <property type="nucleotide sequence ID" value="NZ_DASWOY010000021.1"/>
</dbReference>
<comment type="similarity">
    <text evidence="6">Belongs to the HSP33 family.</text>
</comment>
<dbReference type="EMBL" id="JACHHV010000003">
    <property type="protein sequence ID" value="MBB5887405.1"/>
    <property type="molecule type" value="Genomic_DNA"/>
</dbReference>
<dbReference type="InterPro" id="IPR000397">
    <property type="entry name" value="Heat_shock_Hsp33"/>
</dbReference>
<comment type="PTM">
    <text evidence="6">Under oxidizing conditions two disulfide bonds are formed involving the reactive cysteines. Under reducing conditions zinc is bound to the reactive cysteines and the protein is inactive.</text>
</comment>
<dbReference type="PANTHER" id="PTHR30111">
    <property type="entry name" value="33 KDA CHAPERONIN"/>
    <property type="match status" value="1"/>
</dbReference>
<name>A0A841C4R0_9LACT</name>
<evidence type="ECO:0000313" key="7">
    <source>
        <dbReference type="EMBL" id="MBB5887405.1"/>
    </source>
</evidence>
<evidence type="ECO:0000256" key="6">
    <source>
        <dbReference type="HAMAP-Rule" id="MF_00117"/>
    </source>
</evidence>
<keyword evidence="8" id="KW-1185">Reference proteome</keyword>
<feature type="disulfide bond" description="Redox-active" evidence="6">
    <location>
        <begin position="264"/>
        <end position="267"/>
    </location>
</feature>
<dbReference type="Pfam" id="PF01430">
    <property type="entry name" value="HSP33"/>
    <property type="match status" value="1"/>
</dbReference>
<evidence type="ECO:0000256" key="1">
    <source>
        <dbReference type="ARBA" id="ARBA00022490"/>
    </source>
</evidence>
<dbReference type="NCBIfam" id="NF001033">
    <property type="entry name" value="PRK00114.1"/>
    <property type="match status" value="1"/>
</dbReference>
<dbReference type="Proteomes" id="UP000562464">
    <property type="component" value="Unassembled WGS sequence"/>
</dbReference>
<reference evidence="7 8" key="1">
    <citation type="submission" date="2020-08" db="EMBL/GenBank/DDBJ databases">
        <title>Genomic Encyclopedia of Type Strains, Phase IV (KMG-IV): sequencing the most valuable type-strain genomes for metagenomic binning, comparative biology and taxonomic classification.</title>
        <authorList>
            <person name="Goeker M."/>
        </authorList>
    </citation>
    <scope>NUCLEOTIDE SEQUENCE [LARGE SCALE GENOMIC DNA]</scope>
    <source>
        <strain evidence="7 8">DSM 14925</strain>
    </source>
</reference>
<evidence type="ECO:0000256" key="3">
    <source>
        <dbReference type="ARBA" id="ARBA00023157"/>
    </source>
</evidence>
<keyword evidence="5 6" id="KW-0676">Redox-active center</keyword>
<feature type="disulfide bond" description="Redox-active" evidence="6">
    <location>
        <begin position="231"/>
        <end position="233"/>
    </location>
</feature>
<dbReference type="Gene3D" id="3.90.1280.10">
    <property type="entry name" value="HSP33 redox switch-like"/>
    <property type="match status" value="1"/>
</dbReference>
<organism evidence="7 8">
    <name type="scientific">Lactovum miscens</name>
    <dbReference type="NCBI Taxonomy" id="190387"/>
    <lineage>
        <taxon>Bacteria</taxon>
        <taxon>Bacillati</taxon>
        <taxon>Bacillota</taxon>
        <taxon>Bacilli</taxon>
        <taxon>Lactobacillales</taxon>
        <taxon>Streptococcaceae</taxon>
        <taxon>Lactovum</taxon>
    </lineage>
</organism>
<comment type="subcellular location">
    <subcellularLocation>
        <location evidence="6">Cytoplasm</location>
    </subcellularLocation>
</comment>
<dbReference type="CDD" id="cd00498">
    <property type="entry name" value="Hsp33"/>
    <property type="match status" value="1"/>
</dbReference>
<keyword evidence="3 6" id="KW-1015">Disulfide bond</keyword>
<dbReference type="HAMAP" id="MF_00117">
    <property type="entry name" value="HslO"/>
    <property type="match status" value="1"/>
</dbReference>
<proteinExistence type="inferred from homology"/>
<dbReference type="AlphaFoldDB" id="A0A841C4R0"/>
<keyword evidence="2 6" id="KW-0862">Zinc</keyword>
<dbReference type="GO" id="GO:0051082">
    <property type="term" value="F:unfolded protein binding"/>
    <property type="evidence" value="ECO:0007669"/>
    <property type="project" value="UniProtKB-UniRule"/>
</dbReference>
<evidence type="ECO:0000256" key="2">
    <source>
        <dbReference type="ARBA" id="ARBA00022833"/>
    </source>
</evidence>
<protein>
    <recommendedName>
        <fullName evidence="6">33 kDa chaperonin</fullName>
    </recommendedName>
    <alternativeName>
        <fullName evidence="6">Heat shock protein 33 homolog</fullName>
        <shortName evidence="6">HSP33</shortName>
    </alternativeName>
</protein>
<dbReference type="GO" id="GO:0044183">
    <property type="term" value="F:protein folding chaperone"/>
    <property type="evidence" value="ECO:0007669"/>
    <property type="project" value="TreeGrafter"/>
</dbReference>
<dbReference type="GO" id="GO:0005737">
    <property type="term" value="C:cytoplasm"/>
    <property type="evidence" value="ECO:0007669"/>
    <property type="project" value="UniProtKB-SubCell"/>
</dbReference>
<dbReference type="SUPFAM" id="SSF64397">
    <property type="entry name" value="Hsp33 domain"/>
    <property type="match status" value="1"/>
</dbReference>
<dbReference type="InterPro" id="IPR016153">
    <property type="entry name" value="Heat_shock_Hsp33_N"/>
</dbReference>
<evidence type="ECO:0000256" key="4">
    <source>
        <dbReference type="ARBA" id="ARBA00023186"/>
    </source>
</evidence>
<evidence type="ECO:0000313" key="8">
    <source>
        <dbReference type="Proteomes" id="UP000562464"/>
    </source>
</evidence>
<dbReference type="InterPro" id="IPR016154">
    <property type="entry name" value="Heat_shock_Hsp33_C"/>
</dbReference>
<evidence type="ECO:0000256" key="5">
    <source>
        <dbReference type="ARBA" id="ARBA00023284"/>
    </source>
</evidence>
<keyword evidence="1 6" id="KW-0963">Cytoplasm</keyword>